<comment type="caution">
    <text evidence="2">The sequence shown here is derived from an EMBL/GenBank/DDBJ whole genome shotgun (WGS) entry which is preliminary data.</text>
</comment>
<organism evidence="2 3">
    <name type="scientific">Nonlabens tegetincola</name>
    <dbReference type="NCBI Taxonomy" id="323273"/>
    <lineage>
        <taxon>Bacteria</taxon>
        <taxon>Pseudomonadati</taxon>
        <taxon>Bacteroidota</taxon>
        <taxon>Flavobacteriia</taxon>
        <taxon>Flavobacteriales</taxon>
        <taxon>Flavobacteriaceae</taxon>
        <taxon>Nonlabens</taxon>
    </lineage>
</organism>
<dbReference type="EMBL" id="BBML01000001">
    <property type="protein sequence ID" value="GAK95440.1"/>
    <property type="molecule type" value="Genomic_DNA"/>
</dbReference>
<keyword evidence="1" id="KW-0732">Signal</keyword>
<sequence length="283" mass="30926">MKNLLISLFLIINTVCLSQVGINTTSPNANLEIAAGTTAEYNGILLPKNDEFPTTVTSNQDGMMIYITGNGSVTKGYWYYDHGSGWRKLIQGENEGFLKTYLNPKFPDGMNELQPITVNLSLGSYTVPTGKNLYITSVYRGNATLTLQAFDFSQSLSYTLISNTRATYGFPTFNNPIIIGQQDYALGDCVINGFLVDATIVPIYANTSYTVPANKVFVYLTSNQTNTNPINEIEIDGSFVTNTGTNNSNSGNAEASTMPLFVDEGQIIRLRNGGIMNGYLIDK</sequence>
<evidence type="ECO:0000313" key="2">
    <source>
        <dbReference type="EMBL" id="GAK95440.1"/>
    </source>
</evidence>
<name>A0A090PXE3_9FLAO</name>
<feature type="chain" id="PRO_5001861349" evidence="1">
    <location>
        <begin position="19"/>
        <end position="283"/>
    </location>
</feature>
<evidence type="ECO:0000313" key="3">
    <source>
        <dbReference type="Proteomes" id="UP000029221"/>
    </source>
</evidence>
<evidence type="ECO:0000256" key="1">
    <source>
        <dbReference type="SAM" id="SignalP"/>
    </source>
</evidence>
<dbReference type="AlphaFoldDB" id="A0A090PXE3"/>
<dbReference type="STRING" id="319236.BST91_00460"/>
<gene>
    <name evidence="2" type="ORF">JCM19294_2222</name>
</gene>
<keyword evidence="3" id="KW-1185">Reference proteome</keyword>
<dbReference type="eggNOG" id="ENOG5032BVA">
    <property type="taxonomic scope" value="Bacteria"/>
</dbReference>
<feature type="signal peptide" evidence="1">
    <location>
        <begin position="1"/>
        <end position="18"/>
    </location>
</feature>
<protein>
    <submittedName>
        <fullName evidence="2">Uncharacterized protein</fullName>
    </submittedName>
</protein>
<proteinExistence type="predicted"/>
<reference evidence="2" key="1">
    <citation type="journal article" date="2014" name="Genome Announc.">
        <title>Draft Genome Sequences of Marine Flavobacterium Nonlabens Strains NR17, NR24, NR27, NR32, NR33, and Ara13.</title>
        <authorList>
            <person name="Nakanishi M."/>
            <person name="Meirelles P."/>
            <person name="Suzuki R."/>
            <person name="Takatani N."/>
            <person name="Mino S."/>
            <person name="Suda W."/>
            <person name="Oshima K."/>
            <person name="Hattori M."/>
            <person name="Ohkuma M."/>
            <person name="Hosokawa M."/>
            <person name="Miyashita K."/>
            <person name="Thompson F.L."/>
            <person name="Niwa A."/>
            <person name="Sawabe T."/>
            <person name="Sawabe T."/>
        </authorList>
    </citation>
    <scope>NUCLEOTIDE SEQUENCE [LARGE SCALE GENOMIC DNA]</scope>
    <source>
        <strain evidence="2">JCM 19294</strain>
    </source>
</reference>
<dbReference type="RefSeq" id="WP_042275928.1">
    <property type="nucleotide sequence ID" value="NZ_BBML01000001.1"/>
</dbReference>
<accession>A0A090PXE3</accession>
<dbReference type="Proteomes" id="UP000029221">
    <property type="component" value="Unassembled WGS sequence"/>
</dbReference>